<dbReference type="Proteomes" id="UP000265618">
    <property type="component" value="Unassembled WGS sequence"/>
</dbReference>
<dbReference type="EMBL" id="BDIP01003244">
    <property type="protein sequence ID" value="GIQ87457.1"/>
    <property type="molecule type" value="Genomic_DNA"/>
</dbReference>
<comment type="caution">
    <text evidence="1">The sequence shown here is derived from an EMBL/GenBank/DDBJ whole genome shotgun (WGS) entry which is preliminary data.</text>
</comment>
<name>A0A9K3D3P9_9EUKA</name>
<accession>A0A9K3D3P9</accession>
<evidence type="ECO:0000313" key="2">
    <source>
        <dbReference type="Proteomes" id="UP000265618"/>
    </source>
</evidence>
<feature type="non-terminal residue" evidence="1">
    <location>
        <position position="1"/>
    </location>
</feature>
<dbReference type="AlphaFoldDB" id="A0A9K3D3P9"/>
<proteinExistence type="predicted"/>
<gene>
    <name evidence="1" type="ORF">KIPB_009501</name>
</gene>
<evidence type="ECO:0000313" key="1">
    <source>
        <dbReference type="EMBL" id="GIQ87457.1"/>
    </source>
</evidence>
<reference evidence="1 2" key="1">
    <citation type="journal article" date="2018" name="PLoS ONE">
        <title>The draft genome of Kipferlia bialata reveals reductive genome evolution in fornicate parasites.</title>
        <authorList>
            <person name="Tanifuji G."/>
            <person name="Takabayashi S."/>
            <person name="Kume K."/>
            <person name="Takagi M."/>
            <person name="Nakayama T."/>
            <person name="Kamikawa R."/>
            <person name="Inagaki Y."/>
            <person name="Hashimoto T."/>
        </authorList>
    </citation>
    <scope>NUCLEOTIDE SEQUENCE [LARGE SCALE GENOMIC DNA]</scope>
    <source>
        <strain evidence="1">NY0173</strain>
    </source>
</reference>
<organism evidence="1 2">
    <name type="scientific">Kipferlia bialata</name>
    <dbReference type="NCBI Taxonomy" id="797122"/>
    <lineage>
        <taxon>Eukaryota</taxon>
        <taxon>Metamonada</taxon>
        <taxon>Carpediemonas-like organisms</taxon>
        <taxon>Kipferlia</taxon>
    </lineage>
</organism>
<protein>
    <submittedName>
        <fullName evidence="1">Uncharacterized protein</fullName>
    </submittedName>
</protein>
<sequence length="73" mass="8102">ARVASQSGTPELRAYGLKKAAEVDMSPVRQISRRSNLRRAQAAVEESPAVLNDEDMELLMEEARAEVAEEFNL</sequence>
<keyword evidence="2" id="KW-1185">Reference proteome</keyword>